<dbReference type="PANTHER" id="PTHR43861">
    <property type="entry name" value="TRANS-ACONITATE 2-METHYLTRANSFERASE-RELATED"/>
    <property type="match status" value="1"/>
</dbReference>
<sequence length="243" mass="27334">MHSDGYFDERVAATYDDDVDAFNPEKVEPVVDFLAELADGGNALEFGIGTGRIALPLAMKGIKVHGIELSNTMITKLTEKSGSDRISVIQGDFTTASCGESFSLVYLIFNTIMNLTTQDEQVRCFQNAASHLKPGGSFVLEVMVPALQSLPHGETNRVFDLCERHWGVDTYDVVSQSLTSHHLRIHNQKMELSSIHFRYVWPSELDLMARIANLKLRARWGGWKKEPFTNTSRYHVSVWEKPN</sequence>
<dbReference type="SUPFAM" id="SSF53335">
    <property type="entry name" value="S-adenosyl-L-methionine-dependent methyltransferases"/>
    <property type="match status" value="1"/>
</dbReference>
<dbReference type="InterPro" id="IPR041698">
    <property type="entry name" value="Methyltransf_25"/>
</dbReference>
<keyword evidence="1 5" id="KW-0489">Methyltransferase</keyword>
<feature type="domain" description="Methyltransferase" evidence="3">
    <location>
        <begin position="44"/>
        <end position="136"/>
    </location>
</feature>
<evidence type="ECO:0000313" key="4">
    <source>
        <dbReference type="EMBL" id="KST66373.1"/>
    </source>
</evidence>
<dbReference type="RefSeq" id="WP_027842697.1">
    <property type="nucleotide sequence ID" value="NZ_LMTZ01000095.1"/>
</dbReference>
<keyword evidence="6" id="KW-1185">Reference proteome</keyword>
<dbReference type="Proteomes" id="UP000053372">
    <property type="component" value="Unassembled WGS sequence"/>
</dbReference>
<dbReference type="Pfam" id="PF13649">
    <property type="entry name" value="Methyltransf_25"/>
    <property type="match status" value="1"/>
</dbReference>
<organism evidence="5 6">
    <name type="scientific">Mastigocoleus testarum BC008</name>
    <dbReference type="NCBI Taxonomy" id="371196"/>
    <lineage>
        <taxon>Bacteria</taxon>
        <taxon>Bacillati</taxon>
        <taxon>Cyanobacteriota</taxon>
        <taxon>Cyanophyceae</taxon>
        <taxon>Nostocales</taxon>
        <taxon>Hapalosiphonaceae</taxon>
        <taxon>Mastigocoleus</taxon>
    </lineage>
</organism>
<reference evidence="5 6" key="1">
    <citation type="journal article" date="2015" name="Genome Announc.">
        <title>Draft Genome of the Euendolithic (true boring) Cyanobacterium Mastigocoleus testarum strain BC008.</title>
        <authorList>
            <person name="Guida B.S."/>
            <person name="Garcia-Pichel F."/>
        </authorList>
    </citation>
    <scope>NUCLEOTIDE SEQUENCE [LARGE SCALE GENOMIC DNA]</scope>
    <source>
        <strain evidence="5 6">BC008</strain>
    </source>
</reference>
<dbReference type="OrthoDB" id="9779104at2"/>
<proteinExistence type="predicted"/>
<dbReference type="GO" id="GO:0008168">
    <property type="term" value="F:methyltransferase activity"/>
    <property type="evidence" value="ECO:0007669"/>
    <property type="project" value="UniProtKB-KW"/>
</dbReference>
<dbReference type="Gene3D" id="3.40.50.150">
    <property type="entry name" value="Vaccinia Virus protein VP39"/>
    <property type="match status" value="1"/>
</dbReference>
<evidence type="ECO:0000256" key="1">
    <source>
        <dbReference type="ARBA" id="ARBA00022603"/>
    </source>
</evidence>
<dbReference type="AlphaFoldDB" id="A0A0V7ZR67"/>
<accession>A0A0V7ZR67</accession>
<dbReference type="PANTHER" id="PTHR43861:SF1">
    <property type="entry name" value="TRANS-ACONITATE 2-METHYLTRANSFERASE"/>
    <property type="match status" value="1"/>
</dbReference>
<comment type="caution">
    <text evidence="5">The sequence shown here is derived from an EMBL/GenBank/DDBJ whole genome shotgun (WGS) entry which is preliminary data.</text>
</comment>
<dbReference type="EMBL" id="LMTZ01000095">
    <property type="protein sequence ID" value="KST66694.1"/>
    <property type="molecule type" value="Genomic_DNA"/>
</dbReference>
<dbReference type="CDD" id="cd02440">
    <property type="entry name" value="AdoMet_MTases"/>
    <property type="match status" value="1"/>
</dbReference>
<name>A0A0V7ZR67_9CYAN</name>
<evidence type="ECO:0000256" key="2">
    <source>
        <dbReference type="ARBA" id="ARBA00022679"/>
    </source>
</evidence>
<dbReference type="InterPro" id="IPR029063">
    <property type="entry name" value="SAM-dependent_MTases_sf"/>
</dbReference>
<dbReference type="EMBL" id="LMTZ01000097">
    <property type="protein sequence ID" value="KST66373.1"/>
    <property type="molecule type" value="Genomic_DNA"/>
</dbReference>
<evidence type="ECO:0000259" key="3">
    <source>
        <dbReference type="Pfam" id="PF13649"/>
    </source>
</evidence>
<dbReference type="GO" id="GO:0032259">
    <property type="term" value="P:methylation"/>
    <property type="evidence" value="ECO:0007669"/>
    <property type="project" value="UniProtKB-KW"/>
</dbReference>
<gene>
    <name evidence="4" type="ORF">BC008_25725</name>
    <name evidence="5" type="ORF">BC008_26250</name>
</gene>
<keyword evidence="2 5" id="KW-0808">Transferase</keyword>
<evidence type="ECO:0000313" key="6">
    <source>
        <dbReference type="Proteomes" id="UP000053372"/>
    </source>
</evidence>
<protein>
    <submittedName>
        <fullName evidence="5">Methyltransferase</fullName>
    </submittedName>
</protein>
<evidence type="ECO:0000313" key="5">
    <source>
        <dbReference type="EMBL" id="KST66694.1"/>
    </source>
</evidence>